<dbReference type="EMBL" id="BGZK01000152">
    <property type="protein sequence ID" value="GBP23695.1"/>
    <property type="molecule type" value="Genomic_DNA"/>
</dbReference>
<evidence type="ECO:0000313" key="1">
    <source>
        <dbReference type="EMBL" id="GBP23695.1"/>
    </source>
</evidence>
<evidence type="ECO:0000313" key="2">
    <source>
        <dbReference type="Proteomes" id="UP000299102"/>
    </source>
</evidence>
<gene>
    <name evidence="1" type="ORF">EVAR_80312_1</name>
</gene>
<name>A0A4C1UB94_EUMVA</name>
<organism evidence="1 2">
    <name type="scientific">Eumeta variegata</name>
    <name type="common">Bagworm moth</name>
    <name type="synonym">Eumeta japonica</name>
    <dbReference type="NCBI Taxonomy" id="151549"/>
    <lineage>
        <taxon>Eukaryota</taxon>
        <taxon>Metazoa</taxon>
        <taxon>Ecdysozoa</taxon>
        <taxon>Arthropoda</taxon>
        <taxon>Hexapoda</taxon>
        <taxon>Insecta</taxon>
        <taxon>Pterygota</taxon>
        <taxon>Neoptera</taxon>
        <taxon>Endopterygota</taxon>
        <taxon>Lepidoptera</taxon>
        <taxon>Glossata</taxon>
        <taxon>Ditrysia</taxon>
        <taxon>Tineoidea</taxon>
        <taxon>Psychidae</taxon>
        <taxon>Oiketicinae</taxon>
        <taxon>Eumeta</taxon>
    </lineage>
</organism>
<keyword evidence="2" id="KW-1185">Reference proteome</keyword>
<dbReference type="Proteomes" id="UP000299102">
    <property type="component" value="Unassembled WGS sequence"/>
</dbReference>
<dbReference type="AlphaFoldDB" id="A0A4C1UB94"/>
<reference evidence="1 2" key="1">
    <citation type="journal article" date="2019" name="Commun. Biol.">
        <title>The bagworm genome reveals a unique fibroin gene that provides high tensile strength.</title>
        <authorList>
            <person name="Kono N."/>
            <person name="Nakamura H."/>
            <person name="Ohtoshi R."/>
            <person name="Tomita M."/>
            <person name="Numata K."/>
            <person name="Arakawa K."/>
        </authorList>
    </citation>
    <scope>NUCLEOTIDE SEQUENCE [LARGE SCALE GENOMIC DNA]</scope>
</reference>
<accession>A0A4C1UB94</accession>
<sequence>MICIRRSASVGSFNTSDTLVDVTVCISLRMCLTGMKLQFHNKEKYRAANACGCAGGGPIRRGDNDTYRSRLALESPSGRTASDSCIELFMEWQILSRMGETAQEELFYSPLSICCGYNIYFEWTVFAAKYPGEFNIPFRLATSEESWSTMQEIVPRNKIAPTCRPQSRTTPRLCPSPHQ</sequence>
<proteinExistence type="predicted"/>
<protein>
    <submittedName>
        <fullName evidence="1">Uncharacterized protein</fullName>
    </submittedName>
</protein>
<comment type="caution">
    <text evidence="1">The sequence shown here is derived from an EMBL/GenBank/DDBJ whole genome shotgun (WGS) entry which is preliminary data.</text>
</comment>